<reference evidence="3" key="1">
    <citation type="journal article" date="2019" name="Int. J. Syst. Evol. Microbiol.">
        <title>The Global Catalogue of Microorganisms (GCM) 10K type strain sequencing project: providing services to taxonomists for standard genome sequencing and annotation.</title>
        <authorList>
            <consortium name="The Broad Institute Genomics Platform"/>
            <consortium name="The Broad Institute Genome Sequencing Center for Infectious Disease"/>
            <person name="Wu L."/>
            <person name="Ma J."/>
        </authorList>
    </citation>
    <scope>NUCLEOTIDE SEQUENCE [LARGE SCALE GENOMIC DNA]</scope>
    <source>
        <strain evidence="3">CGMCC 4.1542</strain>
    </source>
</reference>
<dbReference type="RefSeq" id="WP_271416018.1">
    <property type="nucleotide sequence ID" value="NZ_BAAATN010000002.1"/>
</dbReference>
<comment type="caution">
    <text evidence="2">The sequence shown here is derived from an EMBL/GenBank/DDBJ whole genome shotgun (WGS) entry which is preliminary data.</text>
</comment>
<dbReference type="EMBL" id="JBHSJO010000001">
    <property type="protein sequence ID" value="MFC5017775.1"/>
    <property type="molecule type" value="Genomic_DNA"/>
</dbReference>
<evidence type="ECO:0000313" key="3">
    <source>
        <dbReference type="Proteomes" id="UP001595855"/>
    </source>
</evidence>
<accession>A0ABV9WWU1</accession>
<dbReference type="Pfam" id="PF04149">
    <property type="entry name" value="DUF397"/>
    <property type="match status" value="1"/>
</dbReference>
<dbReference type="Proteomes" id="UP001595855">
    <property type="component" value="Unassembled WGS sequence"/>
</dbReference>
<keyword evidence="3" id="KW-1185">Reference proteome</keyword>
<evidence type="ECO:0000259" key="1">
    <source>
        <dbReference type="Pfam" id="PF04149"/>
    </source>
</evidence>
<organism evidence="2 3">
    <name type="scientific">Streptomyces lienomycini</name>
    <dbReference type="NCBI Taxonomy" id="284035"/>
    <lineage>
        <taxon>Bacteria</taxon>
        <taxon>Bacillati</taxon>
        <taxon>Actinomycetota</taxon>
        <taxon>Actinomycetes</taxon>
        <taxon>Kitasatosporales</taxon>
        <taxon>Streptomycetaceae</taxon>
        <taxon>Streptomyces</taxon>
    </lineage>
</organism>
<gene>
    <name evidence="2" type="ORF">ACFPRC_23265</name>
</gene>
<feature type="domain" description="DUF397" evidence="1">
    <location>
        <begin position="13"/>
        <end position="66"/>
    </location>
</feature>
<evidence type="ECO:0000313" key="2">
    <source>
        <dbReference type="EMBL" id="MFC5017775.1"/>
    </source>
</evidence>
<protein>
    <submittedName>
        <fullName evidence="2">DUF397 domain-containing protein</fullName>
    </submittedName>
</protein>
<dbReference type="InterPro" id="IPR007278">
    <property type="entry name" value="DUF397"/>
</dbReference>
<name>A0ABV9WWU1_9ACTN</name>
<proteinExistence type="predicted"/>
<sequence length="74" mass="7741">MPDHIATETDLVGWRRSTYSGNEAGSCVEVVDGHPGGIPVRDSKVPGGAVVVFSVGGWTSFITALKTPHPPQNP</sequence>